<evidence type="ECO:0000256" key="4">
    <source>
        <dbReference type="ARBA" id="ARBA00022448"/>
    </source>
</evidence>
<dbReference type="AlphaFoldDB" id="A0A1V1P4R4"/>
<dbReference type="InterPro" id="IPR000897">
    <property type="entry name" value="SRP54_GTPase_dom"/>
</dbReference>
<keyword evidence="10" id="KW-0472">Membrane</keyword>
<evidence type="ECO:0000313" key="16">
    <source>
        <dbReference type="EMBL" id="ETR69892.1"/>
    </source>
</evidence>
<keyword evidence="7" id="KW-1005">Bacterial flagellum biogenesis</keyword>
<name>A0A1V1P4R4_9BACT</name>
<dbReference type="SMART" id="SM00382">
    <property type="entry name" value="AAA"/>
    <property type="match status" value="1"/>
</dbReference>
<dbReference type="SUPFAM" id="SSF52540">
    <property type="entry name" value="P-loop containing nucleoside triphosphate hydrolases"/>
    <property type="match status" value="1"/>
</dbReference>
<keyword evidence="5" id="KW-1003">Cell membrane</keyword>
<comment type="similarity">
    <text evidence="2">Belongs to the GTP-binding SRP family.</text>
</comment>
<comment type="subcellular location">
    <subcellularLocation>
        <location evidence="1">Cell membrane</location>
        <topology evidence="1">Peripheral membrane protein</topology>
        <orientation evidence="1">Cytoplasmic side</orientation>
    </subcellularLocation>
</comment>
<evidence type="ECO:0000256" key="8">
    <source>
        <dbReference type="ARBA" id="ARBA00022927"/>
    </source>
</evidence>
<keyword evidence="16" id="KW-0282">Flagellum</keyword>
<feature type="domain" description="AAA+ ATPase" evidence="14">
    <location>
        <begin position="168"/>
        <end position="357"/>
    </location>
</feature>
<evidence type="ECO:0000256" key="10">
    <source>
        <dbReference type="ARBA" id="ARBA00023136"/>
    </source>
</evidence>
<evidence type="ECO:0000256" key="7">
    <source>
        <dbReference type="ARBA" id="ARBA00022795"/>
    </source>
</evidence>
<feature type="domain" description="SRP54-type proteins GTP-binding" evidence="15">
    <location>
        <begin position="169"/>
        <end position="358"/>
    </location>
</feature>
<evidence type="ECO:0000256" key="9">
    <source>
        <dbReference type="ARBA" id="ARBA00023134"/>
    </source>
</evidence>
<evidence type="ECO:0000256" key="13">
    <source>
        <dbReference type="ARBA" id="ARBA00030866"/>
    </source>
</evidence>
<keyword evidence="8" id="KW-0653">Protein transport</keyword>
<evidence type="ECO:0000256" key="3">
    <source>
        <dbReference type="ARBA" id="ARBA00014919"/>
    </source>
</evidence>
<dbReference type="CDD" id="cd17873">
    <property type="entry name" value="FlhF"/>
    <property type="match status" value="1"/>
</dbReference>
<reference evidence="17" key="1">
    <citation type="submission" date="2012-11" db="EMBL/GenBank/DDBJ databases">
        <authorList>
            <person name="Lucero-Rivera Y.E."/>
            <person name="Tovar-Ramirez D."/>
        </authorList>
    </citation>
    <scope>NUCLEOTIDE SEQUENCE [LARGE SCALE GENOMIC DNA]</scope>
    <source>
        <strain evidence="17">Araruama</strain>
    </source>
</reference>
<evidence type="ECO:0000256" key="1">
    <source>
        <dbReference type="ARBA" id="ARBA00004413"/>
    </source>
</evidence>
<dbReference type="GO" id="GO:0005047">
    <property type="term" value="F:signal recognition particle binding"/>
    <property type="evidence" value="ECO:0007669"/>
    <property type="project" value="TreeGrafter"/>
</dbReference>
<keyword evidence="9" id="KW-0342">GTP-binding</keyword>
<organism evidence="16 17">
    <name type="scientific">Candidatus Magnetoglobus multicellularis str. Araruama</name>
    <dbReference type="NCBI Taxonomy" id="890399"/>
    <lineage>
        <taxon>Bacteria</taxon>
        <taxon>Pseudomonadati</taxon>
        <taxon>Thermodesulfobacteriota</taxon>
        <taxon>Desulfobacteria</taxon>
        <taxon>Desulfobacterales</taxon>
        <taxon>Desulfobacteraceae</taxon>
        <taxon>Candidatus Magnetoglobus</taxon>
    </lineage>
</organism>
<proteinExistence type="inferred from homology"/>
<keyword evidence="16" id="KW-0969">Cilium</keyword>
<evidence type="ECO:0000256" key="6">
    <source>
        <dbReference type="ARBA" id="ARBA00022741"/>
    </source>
</evidence>
<sequence>MKVNKYQGNTIADTMRLVGKEMGPDALILSTEKKHRMTDNDGLVEYFEISAMSNAEQENNLIDNHAESDISPDAIKTLKSELMSIKEMMVLMDRSRMLSDAFRSTPAAISLFGRLVRCGINEYHVRRFMENSGIFQQESNIEPKEIRKNVLKEILKEIEVCDPFETDQQVIAAFIGSTGVGKTTTVAKIAANEFLVNKKSVGFISIDNYRIAALDQLKTYASILGIPCLPAFNQKELAFALNRMKDKDVILIDTAGQSHYDYDRIQELQELLGNRPITKHLLINAGIHETEMIRVAKNFQKLDYSTYIFTKTDETRQRGVIINQLIVQKMPISFITTGQRVPEDIITPSKMDVLRLLF</sequence>
<dbReference type="GO" id="GO:0015031">
    <property type="term" value="P:protein transport"/>
    <property type="evidence" value="ECO:0007669"/>
    <property type="project" value="UniProtKB-KW"/>
</dbReference>
<dbReference type="Pfam" id="PF00448">
    <property type="entry name" value="SRP54"/>
    <property type="match status" value="1"/>
</dbReference>
<dbReference type="PANTHER" id="PTHR43134:SF3">
    <property type="entry name" value="FLAGELLAR BIOSYNTHESIS PROTEIN FLHF"/>
    <property type="match status" value="1"/>
</dbReference>
<evidence type="ECO:0000313" key="17">
    <source>
        <dbReference type="Proteomes" id="UP000189670"/>
    </source>
</evidence>
<comment type="caution">
    <text evidence="16">The sequence shown here is derived from an EMBL/GenBank/DDBJ whole genome shotgun (WGS) entry which is preliminary data.</text>
</comment>
<evidence type="ECO:0000259" key="15">
    <source>
        <dbReference type="SMART" id="SM00962"/>
    </source>
</evidence>
<protein>
    <recommendedName>
        <fullName evidence="3">Flagellar biosynthesis protein FlhF</fullName>
    </recommendedName>
    <alternativeName>
        <fullName evidence="13">Flagella-associated GTP-binding protein</fullName>
    </alternativeName>
</protein>
<evidence type="ECO:0000256" key="11">
    <source>
        <dbReference type="ARBA" id="ARBA00023225"/>
    </source>
</evidence>
<dbReference type="InterPro" id="IPR003593">
    <property type="entry name" value="AAA+_ATPase"/>
</dbReference>
<dbReference type="FunFam" id="3.40.50.300:FF:000695">
    <property type="entry name" value="Flagellar biosynthesis regulator FlhF"/>
    <property type="match status" value="1"/>
</dbReference>
<dbReference type="InterPro" id="IPR027417">
    <property type="entry name" value="P-loop_NTPase"/>
</dbReference>
<dbReference type="GO" id="GO:0044781">
    <property type="term" value="P:bacterial-type flagellum organization"/>
    <property type="evidence" value="ECO:0007669"/>
    <property type="project" value="UniProtKB-KW"/>
</dbReference>
<evidence type="ECO:0000256" key="2">
    <source>
        <dbReference type="ARBA" id="ARBA00008531"/>
    </source>
</evidence>
<dbReference type="PANTHER" id="PTHR43134">
    <property type="entry name" value="SIGNAL RECOGNITION PARTICLE RECEPTOR SUBUNIT ALPHA"/>
    <property type="match status" value="1"/>
</dbReference>
<evidence type="ECO:0000256" key="12">
    <source>
        <dbReference type="ARBA" id="ARBA00025337"/>
    </source>
</evidence>
<dbReference type="GO" id="GO:0005525">
    <property type="term" value="F:GTP binding"/>
    <property type="evidence" value="ECO:0007669"/>
    <property type="project" value="UniProtKB-KW"/>
</dbReference>
<keyword evidence="4" id="KW-0813">Transport</keyword>
<comment type="function">
    <text evidence="12">Necessary for flagellar biosynthesis. May be involved in translocation of the flagellum.</text>
</comment>
<evidence type="ECO:0000259" key="14">
    <source>
        <dbReference type="SMART" id="SM00382"/>
    </source>
</evidence>
<dbReference type="InterPro" id="IPR047040">
    <property type="entry name" value="FlhF__GTPase_dom"/>
</dbReference>
<dbReference type="Gene3D" id="1.20.120.1380">
    <property type="entry name" value="Flagellar FlhF biosynthesis protein, N domain"/>
    <property type="match status" value="1"/>
</dbReference>
<dbReference type="SMART" id="SM00962">
    <property type="entry name" value="SRP54"/>
    <property type="match status" value="1"/>
</dbReference>
<dbReference type="GO" id="GO:0005886">
    <property type="term" value="C:plasma membrane"/>
    <property type="evidence" value="ECO:0007669"/>
    <property type="project" value="UniProtKB-SubCell"/>
</dbReference>
<keyword evidence="16" id="KW-0966">Cell projection</keyword>
<dbReference type="GO" id="GO:0006614">
    <property type="term" value="P:SRP-dependent cotranslational protein targeting to membrane"/>
    <property type="evidence" value="ECO:0007669"/>
    <property type="project" value="InterPro"/>
</dbReference>
<dbReference type="GO" id="GO:0003924">
    <property type="term" value="F:GTPase activity"/>
    <property type="evidence" value="ECO:0007669"/>
    <property type="project" value="InterPro"/>
</dbReference>
<evidence type="ECO:0000256" key="5">
    <source>
        <dbReference type="ARBA" id="ARBA00022475"/>
    </source>
</evidence>
<keyword evidence="6" id="KW-0547">Nucleotide-binding</keyword>
<dbReference type="Proteomes" id="UP000189670">
    <property type="component" value="Unassembled WGS sequence"/>
</dbReference>
<dbReference type="EMBL" id="ATBP01000536">
    <property type="protein sequence ID" value="ETR69892.1"/>
    <property type="molecule type" value="Genomic_DNA"/>
</dbReference>
<gene>
    <name evidence="16" type="ORF">OMM_03629</name>
</gene>
<dbReference type="Gene3D" id="3.40.50.300">
    <property type="entry name" value="P-loop containing nucleotide triphosphate hydrolases"/>
    <property type="match status" value="1"/>
</dbReference>
<accession>A0A1V1P4R4</accession>
<keyword evidence="11" id="KW-1006">Bacterial flagellum protein export</keyword>